<feature type="region of interest" description="Disordered" evidence="1">
    <location>
        <begin position="175"/>
        <end position="207"/>
    </location>
</feature>
<dbReference type="AlphaFoldDB" id="A0A143PJT0"/>
<accession>A0A143PJT0</accession>
<dbReference type="Proteomes" id="UP000076079">
    <property type="component" value="Chromosome"/>
</dbReference>
<organism evidence="2 3">
    <name type="scientific">Luteitalea pratensis</name>
    <dbReference type="NCBI Taxonomy" id="1855912"/>
    <lineage>
        <taxon>Bacteria</taxon>
        <taxon>Pseudomonadati</taxon>
        <taxon>Acidobacteriota</taxon>
        <taxon>Vicinamibacteria</taxon>
        <taxon>Vicinamibacterales</taxon>
        <taxon>Vicinamibacteraceae</taxon>
        <taxon>Luteitalea</taxon>
    </lineage>
</organism>
<dbReference type="RefSeq" id="WP_110170631.1">
    <property type="nucleotide sequence ID" value="NZ_CP015136.1"/>
</dbReference>
<evidence type="ECO:0000313" key="2">
    <source>
        <dbReference type="EMBL" id="AMY08825.1"/>
    </source>
</evidence>
<dbReference type="EMBL" id="CP015136">
    <property type="protein sequence ID" value="AMY08825.1"/>
    <property type="molecule type" value="Genomic_DNA"/>
</dbReference>
<evidence type="ECO:0000313" key="3">
    <source>
        <dbReference type="Proteomes" id="UP000076079"/>
    </source>
</evidence>
<reference evidence="3" key="2">
    <citation type="submission" date="2016-04" db="EMBL/GenBank/DDBJ databases">
        <title>First Complete Genome Sequence of a Subdivision 6 Acidobacterium.</title>
        <authorList>
            <person name="Huang S."/>
            <person name="Vieira S."/>
            <person name="Bunk B."/>
            <person name="Riedel T."/>
            <person name="Sproeer C."/>
            <person name="Overmann J."/>
        </authorList>
    </citation>
    <scope>NUCLEOTIDE SEQUENCE [LARGE SCALE GENOMIC DNA]</scope>
    <source>
        <strain evidence="3">DSM 100886 HEG_-6_39</strain>
    </source>
</reference>
<sequence>MIVRDLDTVSLDRIIDERVLIEPVEAYAVLQFVWERLRASRDSDGRMLPLPALSALAISATGDIDAMRPPREVSRTMRRPHEVAQELGHLLLQLLLSGQPDLPDVPAACLDAVRRVMMLTPIPGGLRPITAPEALFTALEAFRPRDTYAARAALFARWVATSRSATTFRAEVRTDGRPAMGTPTPRAQGVPTPQAGPTQRTSGKPARHAEVELRLHFDTAGSTPVQVVPALPARHARPDLATSRARLSLVVTMCLAVLGMMPR</sequence>
<gene>
    <name evidence="2" type="ORF">LuPra_02031</name>
</gene>
<evidence type="ECO:0000256" key="1">
    <source>
        <dbReference type="SAM" id="MobiDB-lite"/>
    </source>
</evidence>
<proteinExistence type="predicted"/>
<name>A0A143PJT0_LUTPR</name>
<reference evidence="2 3" key="1">
    <citation type="journal article" date="2016" name="Genome Announc.">
        <title>First Complete Genome Sequence of a Subdivision 6 Acidobacterium Strain.</title>
        <authorList>
            <person name="Huang S."/>
            <person name="Vieira S."/>
            <person name="Bunk B."/>
            <person name="Riedel T."/>
            <person name="Sproer C."/>
            <person name="Overmann J."/>
        </authorList>
    </citation>
    <scope>NUCLEOTIDE SEQUENCE [LARGE SCALE GENOMIC DNA]</scope>
    <source>
        <strain evidence="3">DSM 100886 HEG_-6_39</strain>
    </source>
</reference>
<protein>
    <submittedName>
        <fullName evidence="2">Uncharacterized protein</fullName>
    </submittedName>
</protein>
<dbReference type="KEGG" id="abac:LuPra_02031"/>
<keyword evidence="3" id="KW-1185">Reference proteome</keyword>